<name>V5YV68_SERMA</name>
<dbReference type="SUPFAM" id="SSF51161">
    <property type="entry name" value="Trimeric LpxA-like enzymes"/>
    <property type="match status" value="1"/>
</dbReference>
<evidence type="ECO:0000256" key="7">
    <source>
        <dbReference type="ARBA" id="ARBA00067695"/>
    </source>
</evidence>
<dbReference type="AlphaFoldDB" id="V5YV68"/>
<dbReference type="PANTHER" id="PTHR23416">
    <property type="entry name" value="SIALIC ACID SYNTHASE-RELATED"/>
    <property type="match status" value="1"/>
</dbReference>
<feature type="domain" description="Maltose/galactoside acetyltransferase" evidence="8">
    <location>
        <begin position="45"/>
        <end position="99"/>
    </location>
</feature>
<keyword evidence="5" id="KW-0012">Acyltransferase</keyword>
<keyword evidence="3 9" id="KW-0808">Transferase</keyword>
<keyword evidence="2" id="KW-0536">Nodulation</keyword>
<dbReference type="FunFam" id="2.160.10.10:FF:000025">
    <property type="entry name" value="Hexapeptide-repeat containing-acetyltransferase"/>
    <property type="match status" value="1"/>
</dbReference>
<evidence type="ECO:0000256" key="2">
    <source>
        <dbReference type="ARBA" id="ARBA00022458"/>
    </source>
</evidence>
<protein>
    <recommendedName>
        <fullName evidence="7">Nodulation protein L</fullName>
    </recommendedName>
</protein>
<dbReference type="PANTHER" id="PTHR23416:SF23">
    <property type="entry name" value="ACETYLTRANSFERASE C18B11.09C-RELATED"/>
    <property type="match status" value="1"/>
</dbReference>
<dbReference type="InterPro" id="IPR011004">
    <property type="entry name" value="Trimer_LpxA-like_sf"/>
</dbReference>
<comment type="similarity">
    <text evidence="1">Belongs to the transferase hexapeptide repeat family.</text>
</comment>
<sequence>MHHNFSPPPDGKSTLPVLALESGGRERYNALHPRDKQEPCVMTEREKLLSGLEYNSRDEELIALYHRARALTKSLEALDSHQADEKNRLLGELFGSWGEASWIETPFWCDYGQHVRIGKNCFINVNAVFLDCNTITIGDNTLIGPNVQIYTPSHPLKAGERFTGDPAFPFRTSAQPVSIGSNVWIGGNVVILPGVTIGDGTTIGAGSIVTGDIPANVLALGQPCRVIRALE</sequence>
<dbReference type="PROSITE" id="PS00101">
    <property type="entry name" value="HEXAPEP_TRANSFERASES"/>
    <property type="match status" value="1"/>
</dbReference>
<dbReference type="GO" id="GO:0016407">
    <property type="term" value="F:acetyltransferase activity"/>
    <property type="evidence" value="ECO:0007669"/>
    <property type="project" value="InterPro"/>
</dbReference>
<dbReference type="Pfam" id="PF00132">
    <property type="entry name" value="Hexapep"/>
    <property type="match status" value="1"/>
</dbReference>
<dbReference type="EMBL" id="AB894481">
    <property type="protein sequence ID" value="BAO21164.1"/>
    <property type="molecule type" value="Genomic_DNA"/>
</dbReference>
<dbReference type="GO" id="GO:0008374">
    <property type="term" value="F:O-acyltransferase activity"/>
    <property type="evidence" value="ECO:0007669"/>
    <property type="project" value="TreeGrafter"/>
</dbReference>
<evidence type="ECO:0000256" key="1">
    <source>
        <dbReference type="ARBA" id="ARBA00007274"/>
    </source>
</evidence>
<evidence type="ECO:0000256" key="6">
    <source>
        <dbReference type="ARBA" id="ARBA00055587"/>
    </source>
</evidence>
<dbReference type="GO" id="GO:0005829">
    <property type="term" value="C:cytosol"/>
    <property type="evidence" value="ECO:0007669"/>
    <property type="project" value="TreeGrafter"/>
</dbReference>
<evidence type="ECO:0000256" key="5">
    <source>
        <dbReference type="ARBA" id="ARBA00023315"/>
    </source>
</evidence>
<dbReference type="Pfam" id="PF14602">
    <property type="entry name" value="Hexapep_2"/>
    <property type="match status" value="1"/>
</dbReference>
<accession>V5YV68</accession>
<comment type="function">
    <text evidence="6">Acetyltransferase implicated in the O-acetylation of Nod factors.</text>
</comment>
<evidence type="ECO:0000256" key="3">
    <source>
        <dbReference type="ARBA" id="ARBA00022679"/>
    </source>
</evidence>
<keyword evidence="4" id="KW-0677">Repeat</keyword>
<organism evidence="9">
    <name type="scientific">Serratia marcescens</name>
    <dbReference type="NCBI Taxonomy" id="615"/>
    <lineage>
        <taxon>Bacteria</taxon>
        <taxon>Pseudomonadati</taxon>
        <taxon>Pseudomonadota</taxon>
        <taxon>Gammaproteobacteria</taxon>
        <taxon>Enterobacterales</taxon>
        <taxon>Yersiniaceae</taxon>
        <taxon>Serratia</taxon>
    </lineage>
</organism>
<reference evidence="9" key="1">
    <citation type="submission" date="2013-12" db="EMBL/GenBank/DDBJ databases">
        <title>Genetic environments surrounding aac(6')-Ial.</title>
        <authorList>
            <person name="Tada T."/>
            <person name="Miyoshi-Akiyama T."/>
            <person name="Kirikae T."/>
        </authorList>
    </citation>
    <scope>NUCLEOTIDE SEQUENCE</scope>
    <source>
        <strain evidence="9">IOMTU 115</strain>
    </source>
</reference>
<dbReference type="InterPro" id="IPR051159">
    <property type="entry name" value="Hexapeptide_acetyltransf"/>
</dbReference>
<evidence type="ECO:0000256" key="4">
    <source>
        <dbReference type="ARBA" id="ARBA00022737"/>
    </source>
</evidence>
<evidence type="ECO:0000259" key="8">
    <source>
        <dbReference type="SMART" id="SM01266"/>
    </source>
</evidence>
<evidence type="ECO:0000313" key="9">
    <source>
        <dbReference type="EMBL" id="BAO21164.1"/>
    </source>
</evidence>
<dbReference type="Pfam" id="PF12464">
    <property type="entry name" value="Mac"/>
    <property type="match status" value="1"/>
</dbReference>
<dbReference type="InterPro" id="IPR001451">
    <property type="entry name" value="Hexapep"/>
</dbReference>
<dbReference type="InterPro" id="IPR024688">
    <property type="entry name" value="Mac_dom"/>
</dbReference>
<proteinExistence type="inferred from homology"/>
<dbReference type="InterPro" id="IPR018357">
    <property type="entry name" value="Hexapep_transf_CS"/>
</dbReference>
<dbReference type="SMART" id="SM01266">
    <property type="entry name" value="Mac"/>
    <property type="match status" value="1"/>
</dbReference>
<dbReference type="Gene3D" id="2.160.10.10">
    <property type="entry name" value="Hexapeptide repeat proteins"/>
    <property type="match status" value="1"/>
</dbReference>
<dbReference type="CDD" id="cd03357">
    <property type="entry name" value="LbH_MAT_GAT"/>
    <property type="match status" value="1"/>
</dbReference>